<reference evidence="4" key="1">
    <citation type="journal article" date="2023" name="Insect Mol. Biol.">
        <title>Genome sequencing provides insights into the evolution of gene families encoding plant cell wall-degrading enzymes in longhorned beetles.</title>
        <authorList>
            <person name="Shin N.R."/>
            <person name="Okamura Y."/>
            <person name="Kirsch R."/>
            <person name="Pauchet Y."/>
        </authorList>
    </citation>
    <scope>NUCLEOTIDE SEQUENCE</scope>
    <source>
        <strain evidence="4">AMC_N1</strain>
    </source>
</reference>
<gene>
    <name evidence="4" type="ORF">NQ318_011242</name>
</gene>
<dbReference type="PANTHER" id="PTHR46259:SF1">
    <property type="entry name" value="ZINC FINGER CCHC-TYPE AND RNA-BINDING MOTIF-CONTAINING PROTEIN 1"/>
    <property type="match status" value="1"/>
</dbReference>
<proteinExistence type="predicted"/>
<dbReference type="GO" id="GO:0003723">
    <property type="term" value="F:RNA binding"/>
    <property type="evidence" value="ECO:0007669"/>
    <property type="project" value="UniProtKB-UniRule"/>
</dbReference>
<dbReference type="GO" id="GO:0005689">
    <property type="term" value="C:U12-type spliceosomal complex"/>
    <property type="evidence" value="ECO:0007669"/>
    <property type="project" value="InterPro"/>
</dbReference>
<sequence>MSGGLIPSRSTVYISNLPFDLKNNDLHKLFEKYGRIVKVTVLKDKDLRRSKGVAFILFLNPEDAKKMCRRNKYEGNVWQNVKS</sequence>
<feature type="domain" description="RRM" evidence="3">
    <location>
        <begin position="10"/>
        <end position="83"/>
    </location>
</feature>
<dbReference type="Pfam" id="PF00076">
    <property type="entry name" value="RRM_1"/>
    <property type="match status" value="1"/>
</dbReference>
<dbReference type="SMART" id="SM00360">
    <property type="entry name" value="RRM"/>
    <property type="match status" value="1"/>
</dbReference>
<evidence type="ECO:0000313" key="4">
    <source>
        <dbReference type="EMBL" id="KAJ8950749.1"/>
    </source>
</evidence>
<dbReference type="PROSITE" id="PS50102">
    <property type="entry name" value="RRM"/>
    <property type="match status" value="1"/>
</dbReference>
<evidence type="ECO:0000256" key="1">
    <source>
        <dbReference type="ARBA" id="ARBA00022884"/>
    </source>
</evidence>
<dbReference type="AlphaFoldDB" id="A0AAV8YHQ9"/>
<dbReference type="InterPro" id="IPR012677">
    <property type="entry name" value="Nucleotide-bd_a/b_plait_sf"/>
</dbReference>
<dbReference type="EMBL" id="JAPWTK010000095">
    <property type="protein sequence ID" value="KAJ8950749.1"/>
    <property type="molecule type" value="Genomic_DNA"/>
</dbReference>
<dbReference type="PANTHER" id="PTHR46259">
    <property type="entry name" value="ZINC FINGER CCHC-TYPE AND RNA-BINDING MOTIF-CONTAINING PROTEIN 1"/>
    <property type="match status" value="1"/>
</dbReference>
<dbReference type="Gene3D" id="3.30.70.330">
    <property type="match status" value="1"/>
</dbReference>
<dbReference type="InterPro" id="IPR000504">
    <property type="entry name" value="RRM_dom"/>
</dbReference>
<organism evidence="4 5">
    <name type="scientific">Aromia moschata</name>
    <dbReference type="NCBI Taxonomy" id="1265417"/>
    <lineage>
        <taxon>Eukaryota</taxon>
        <taxon>Metazoa</taxon>
        <taxon>Ecdysozoa</taxon>
        <taxon>Arthropoda</taxon>
        <taxon>Hexapoda</taxon>
        <taxon>Insecta</taxon>
        <taxon>Pterygota</taxon>
        <taxon>Neoptera</taxon>
        <taxon>Endopterygota</taxon>
        <taxon>Coleoptera</taxon>
        <taxon>Polyphaga</taxon>
        <taxon>Cucujiformia</taxon>
        <taxon>Chrysomeloidea</taxon>
        <taxon>Cerambycidae</taxon>
        <taxon>Cerambycinae</taxon>
        <taxon>Callichromatini</taxon>
        <taxon>Aromia</taxon>
    </lineage>
</organism>
<comment type="caution">
    <text evidence="4">The sequence shown here is derived from an EMBL/GenBank/DDBJ whole genome shotgun (WGS) entry which is preliminary data.</text>
</comment>
<dbReference type="Proteomes" id="UP001162162">
    <property type="component" value="Unassembled WGS sequence"/>
</dbReference>
<keyword evidence="1 2" id="KW-0694">RNA-binding</keyword>
<dbReference type="SUPFAM" id="SSF54928">
    <property type="entry name" value="RNA-binding domain, RBD"/>
    <property type="match status" value="1"/>
</dbReference>
<accession>A0AAV8YHQ9</accession>
<dbReference type="GO" id="GO:0000398">
    <property type="term" value="P:mRNA splicing, via spliceosome"/>
    <property type="evidence" value="ECO:0007669"/>
    <property type="project" value="InterPro"/>
</dbReference>
<name>A0AAV8YHQ9_9CUCU</name>
<protein>
    <recommendedName>
        <fullName evidence="3">RRM domain-containing protein</fullName>
    </recommendedName>
</protein>
<evidence type="ECO:0000259" key="3">
    <source>
        <dbReference type="PROSITE" id="PS50102"/>
    </source>
</evidence>
<evidence type="ECO:0000313" key="5">
    <source>
        <dbReference type="Proteomes" id="UP001162162"/>
    </source>
</evidence>
<evidence type="ECO:0000256" key="2">
    <source>
        <dbReference type="PROSITE-ProRule" id="PRU00176"/>
    </source>
</evidence>
<dbReference type="InterPro" id="IPR044598">
    <property type="entry name" value="ZCRB1"/>
</dbReference>
<keyword evidence="5" id="KW-1185">Reference proteome</keyword>
<dbReference type="InterPro" id="IPR035979">
    <property type="entry name" value="RBD_domain_sf"/>
</dbReference>